<feature type="domain" description="ABC transmembrane type-2" evidence="7">
    <location>
        <begin position="25"/>
        <end position="252"/>
    </location>
</feature>
<keyword evidence="4 6" id="KW-0472">Membrane</keyword>
<dbReference type="PANTHER" id="PTHR43229">
    <property type="entry name" value="NODULATION PROTEIN J"/>
    <property type="match status" value="1"/>
</dbReference>
<name>A0A9W6MCB4_9ACTN</name>
<keyword evidence="6" id="KW-0813">Transport</keyword>
<feature type="transmembrane region" description="Helical" evidence="6">
    <location>
        <begin position="58"/>
        <end position="83"/>
    </location>
</feature>
<evidence type="ECO:0000256" key="3">
    <source>
        <dbReference type="ARBA" id="ARBA00022989"/>
    </source>
</evidence>
<dbReference type="InterPro" id="IPR000412">
    <property type="entry name" value="ABC_2_transport"/>
</dbReference>
<dbReference type="EMBL" id="BSEV01000003">
    <property type="protein sequence ID" value="GLK08877.1"/>
    <property type="molecule type" value="Genomic_DNA"/>
</dbReference>
<dbReference type="GO" id="GO:0140359">
    <property type="term" value="F:ABC-type transporter activity"/>
    <property type="evidence" value="ECO:0007669"/>
    <property type="project" value="InterPro"/>
</dbReference>
<keyword evidence="6" id="KW-1003">Cell membrane</keyword>
<dbReference type="PRINTS" id="PR00164">
    <property type="entry name" value="ABC2TRNSPORT"/>
</dbReference>
<evidence type="ECO:0000313" key="9">
    <source>
        <dbReference type="Proteomes" id="UP001143474"/>
    </source>
</evidence>
<feature type="transmembrane region" description="Helical" evidence="6">
    <location>
        <begin position="25"/>
        <end position="46"/>
    </location>
</feature>
<keyword evidence="2 6" id="KW-0812">Transmembrane</keyword>
<dbReference type="RefSeq" id="WP_271217355.1">
    <property type="nucleotide sequence ID" value="NZ_BAAAVD010000003.1"/>
</dbReference>
<dbReference type="InterPro" id="IPR051784">
    <property type="entry name" value="Nod_factor_ABC_transporter"/>
</dbReference>
<organism evidence="8 9">
    <name type="scientific">Streptosporangium carneum</name>
    <dbReference type="NCBI Taxonomy" id="47481"/>
    <lineage>
        <taxon>Bacteria</taxon>
        <taxon>Bacillati</taxon>
        <taxon>Actinomycetota</taxon>
        <taxon>Actinomycetes</taxon>
        <taxon>Streptosporangiales</taxon>
        <taxon>Streptosporangiaceae</taxon>
        <taxon>Streptosporangium</taxon>
    </lineage>
</organism>
<feature type="transmembrane region" description="Helical" evidence="6">
    <location>
        <begin position="169"/>
        <end position="189"/>
    </location>
</feature>
<dbReference type="PIRSF" id="PIRSF006648">
    <property type="entry name" value="DrrB"/>
    <property type="match status" value="1"/>
</dbReference>
<dbReference type="InterPro" id="IPR047817">
    <property type="entry name" value="ABC2_TM_bact-type"/>
</dbReference>
<evidence type="ECO:0000256" key="5">
    <source>
        <dbReference type="ARBA" id="ARBA00023251"/>
    </source>
</evidence>
<keyword evidence="5" id="KW-0046">Antibiotic resistance</keyword>
<evidence type="ECO:0000256" key="1">
    <source>
        <dbReference type="ARBA" id="ARBA00004141"/>
    </source>
</evidence>
<evidence type="ECO:0000313" key="8">
    <source>
        <dbReference type="EMBL" id="GLK08877.1"/>
    </source>
</evidence>
<reference evidence="8" key="2">
    <citation type="submission" date="2023-01" db="EMBL/GenBank/DDBJ databases">
        <authorList>
            <person name="Sun Q."/>
            <person name="Evtushenko L."/>
        </authorList>
    </citation>
    <scope>NUCLEOTIDE SEQUENCE</scope>
    <source>
        <strain evidence="8">VKM Ac-2007</strain>
    </source>
</reference>
<feature type="transmembrane region" description="Helical" evidence="6">
    <location>
        <begin position="112"/>
        <end position="131"/>
    </location>
</feature>
<keyword evidence="9" id="KW-1185">Reference proteome</keyword>
<dbReference type="InterPro" id="IPR013525">
    <property type="entry name" value="ABC2_TM"/>
</dbReference>
<accession>A0A9W6MCB4</accession>
<evidence type="ECO:0000259" key="7">
    <source>
        <dbReference type="PROSITE" id="PS51012"/>
    </source>
</evidence>
<dbReference type="GO" id="GO:0046677">
    <property type="term" value="P:response to antibiotic"/>
    <property type="evidence" value="ECO:0007669"/>
    <property type="project" value="UniProtKB-KW"/>
</dbReference>
<comment type="subcellular location">
    <subcellularLocation>
        <location evidence="6">Cell membrane</location>
        <topology evidence="6">Multi-pass membrane protein</topology>
    </subcellularLocation>
    <subcellularLocation>
        <location evidence="1">Membrane</location>
        <topology evidence="1">Multi-pass membrane protein</topology>
    </subcellularLocation>
</comment>
<gene>
    <name evidence="8" type="ORF">GCM10017600_22820</name>
</gene>
<dbReference type="PANTHER" id="PTHR43229:SF2">
    <property type="entry name" value="NODULATION PROTEIN J"/>
    <property type="match status" value="1"/>
</dbReference>
<reference evidence="8" key="1">
    <citation type="journal article" date="2014" name="Int. J. Syst. Evol. Microbiol.">
        <title>Complete genome sequence of Corynebacterium casei LMG S-19264T (=DSM 44701T), isolated from a smear-ripened cheese.</title>
        <authorList>
            <consortium name="US DOE Joint Genome Institute (JGI-PGF)"/>
            <person name="Walter F."/>
            <person name="Albersmeier A."/>
            <person name="Kalinowski J."/>
            <person name="Ruckert C."/>
        </authorList>
    </citation>
    <scope>NUCLEOTIDE SEQUENCE</scope>
    <source>
        <strain evidence="8">VKM Ac-2007</strain>
    </source>
</reference>
<evidence type="ECO:0000256" key="2">
    <source>
        <dbReference type="ARBA" id="ARBA00022692"/>
    </source>
</evidence>
<protein>
    <recommendedName>
        <fullName evidence="6">Transport permease protein</fullName>
    </recommendedName>
</protein>
<comment type="similarity">
    <text evidence="6">Belongs to the ABC-2 integral membrane protein family.</text>
</comment>
<dbReference type="PROSITE" id="PS51012">
    <property type="entry name" value="ABC_TM2"/>
    <property type="match status" value="1"/>
</dbReference>
<dbReference type="GO" id="GO:0043190">
    <property type="term" value="C:ATP-binding cassette (ABC) transporter complex"/>
    <property type="evidence" value="ECO:0007669"/>
    <property type="project" value="InterPro"/>
</dbReference>
<evidence type="ECO:0000256" key="6">
    <source>
        <dbReference type="RuleBase" id="RU361157"/>
    </source>
</evidence>
<proteinExistence type="inferred from homology"/>
<dbReference type="Pfam" id="PF01061">
    <property type="entry name" value="ABC2_membrane"/>
    <property type="match status" value="1"/>
</dbReference>
<sequence length="253" mass="26711">MSPTLVRDTVTVFSREFAPVPREPVGLLFTMVQPLIFLFLFGPTLSGTGVLGDGGSPWQWFVPGILIMMCLYGPMAAGYSLLIELLGGSLERMLVTPLSRTAMLVGRTAKEFVILLAQAVLIIGLAIPLGFRPSPQGVLAGLALLTVLGVGLGGFSFVLAIASRPGGTMFYVVTQLVMFPLMLLSGLLLPLDTGPSWLRTAAALNPVFYVVEAERALFAGRFAEPPVLYGVLCACAVAAAGLALGIRAMRRGV</sequence>
<dbReference type="AlphaFoldDB" id="A0A9W6MCB4"/>
<feature type="transmembrane region" description="Helical" evidence="6">
    <location>
        <begin position="227"/>
        <end position="246"/>
    </location>
</feature>
<feature type="transmembrane region" description="Helical" evidence="6">
    <location>
        <begin position="137"/>
        <end position="162"/>
    </location>
</feature>
<keyword evidence="3 6" id="KW-1133">Transmembrane helix</keyword>
<dbReference type="Proteomes" id="UP001143474">
    <property type="component" value="Unassembled WGS sequence"/>
</dbReference>
<evidence type="ECO:0000256" key="4">
    <source>
        <dbReference type="ARBA" id="ARBA00023136"/>
    </source>
</evidence>
<comment type="caution">
    <text evidence="8">The sequence shown here is derived from an EMBL/GenBank/DDBJ whole genome shotgun (WGS) entry which is preliminary data.</text>
</comment>